<evidence type="ECO:0000256" key="2">
    <source>
        <dbReference type="SAM" id="MobiDB-lite"/>
    </source>
</evidence>
<evidence type="ECO:0000313" key="4">
    <source>
        <dbReference type="EMBL" id="KAK5770477.1"/>
    </source>
</evidence>
<keyword evidence="3" id="KW-0472">Membrane</keyword>
<dbReference type="Proteomes" id="UP001358586">
    <property type="component" value="Chromosome 13"/>
</dbReference>
<name>A0ABR0MD27_GOSAR</name>
<reference evidence="4 5" key="1">
    <citation type="submission" date="2023-03" db="EMBL/GenBank/DDBJ databases">
        <title>WGS of Gossypium arboreum.</title>
        <authorList>
            <person name="Yu D."/>
        </authorList>
    </citation>
    <scope>NUCLEOTIDE SEQUENCE [LARGE SCALE GENOMIC DNA]</scope>
    <source>
        <tissue evidence="4">Leaf</tissue>
    </source>
</reference>
<evidence type="ECO:0000256" key="1">
    <source>
        <dbReference type="SAM" id="Coils"/>
    </source>
</evidence>
<comment type="caution">
    <text evidence="4">The sequence shown here is derived from an EMBL/GenBank/DDBJ whole genome shotgun (WGS) entry which is preliminary data.</text>
</comment>
<protein>
    <recommendedName>
        <fullName evidence="6">Golgi apparatus membrane protein TVP15</fullName>
    </recommendedName>
</protein>
<evidence type="ECO:0000256" key="3">
    <source>
        <dbReference type="SAM" id="Phobius"/>
    </source>
</evidence>
<dbReference type="PROSITE" id="PS51257">
    <property type="entry name" value="PROKAR_LIPOPROTEIN"/>
    <property type="match status" value="1"/>
</dbReference>
<gene>
    <name evidence="4" type="ORF">PVK06_046627</name>
</gene>
<feature type="transmembrane region" description="Helical" evidence="3">
    <location>
        <begin position="137"/>
        <end position="154"/>
    </location>
</feature>
<organism evidence="4 5">
    <name type="scientific">Gossypium arboreum</name>
    <name type="common">Tree cotton</name>
    <name type="synonym">Gossypium nanking</name>
    <dbReference type="NCBI Taxonomy" id="29729"/>
    <lineage>
        <taxon>Eukaryota</taxon>
        <taxon>Viridiplantae</taxon>
        <taxon>Streptophyta</taxon>
        <taxon>Embryophyta</taxon>
        <taxon>Tracheophyta</taxon>
        <taxon>Spermatophyta</taxon>
        <taxon>Magnoliopsida</taxon>
        <taxon>eudicotyledons</taxon>
        <taxon>Gunneridae</taxon>
        <taxon>Pentapetalae</taxon>
        <taxon>rosids</taxon>
        <taxon>malvids</taxon>
        <taxon>Malvales</taxon>
        <taxon>Malvaceae</taxon>
        <taxon>Malvoideae</taxon>
        <taxon>Gossypium</taxon>
    </lineage>
</organism>
<feature type="coiled-coil region" evidence="1">
    <location>
        <begin position="230"/>
        <end position="264"/>
    </location>
</feature>
<proteinExistence type="predicted"/>
<keyword evidence="3" id="KW-1133">Transmembrane helix</keyword>
<feature type="transmembrane region" description="Helical" evidence="3">
    <location>
        <begin position="166"/>
        <end position="183"/>
    </location>
</feature>
<dbReference type="EMBL" id="JARKNE010000013">
    <property type="protein sequence ID" value="KAK5770477.1"/>
    <property type="molecule type" value="Genomic_DNA"/>
</dbReference>
<evidence type="ECO:0000313" key="5">
    <source>
        <dbReference type="Proteomes" id="UP001358586"/>
    </source>
</evidence>
<dbReference type="PANTHER" id="PTHR34965">
    <property type="entry name" value="OS07G0118300 PROTEIN"/>
    <property type="match status" value="1"/>
</dbReference>
<feature type="transmembrane region" description="Helical" evidence="3">
    <location>
        <begin position="98"/>
        <end position="125"/>
    </location>
</feature>
<dbReference type="PANTHER" id="PTHR34965:SF1">
    <property type="entry name" value="OS07G0118300 PROTEIN"/>
    <property type="match status" value="1"/>
</dbReference>
<feature type="transmembrane region" description="Helical" evidence="3">
    <location>
        <begin position="203"/>
        <end position="226"/>
    </location>
</feature>
<keyword evidence="1" id="KW-0175">Coiled coil</keyword>
<keyword evidence="3" id="KW-0812">Transmembrane</keyword>
<feature type="region of interest" description="Disordered" evidence="2">
    <location>
        <begin position="68"/>
        <end position="88"/>
    </location>
</feature>
<keyword evidence="5" id="KW-1185">Reference proteome</keyword>
<evidence type="ECO:0008006" key="6">
    <source>
        <dbReference type="Google" id="ProtNLM"/>
    </source>
</evidence>
<accession>A0ABR0MD27</accession>
<sequence length="309" mass="34877">MKSDGDYIYSADPTNIQWTQVSASVLYCLTASCQFNSHSATGTGKRYFTCLEWQGSFSPQIKGEQIMARNGDPQGDGGEPVLPRASSSTRLRSRSDPFLVVCRCFSVITSLTAILCIAVNVLSAFRSFKNGADVFDGIFRCYAVVIAFFVVLAETEWGFIIKFWKVLEYWAGRGMLQIFVAVMTRAFPDYTVKQQDLVLLQNIASYMLLACGVVYIFSGILCIGFLKRSRQQKEITREQAVQDLEELERRREELEQLLLAERARNLTSRMVQLKDASLYSFSSSLYFPMLSSSRILRNIISCTILSDCL</sequence>